<dbReference type="PANTHER" id="PTHR34297:SF3">
    <property type="entry name" value="ALKALINE SHOCK PROTEIN 23"/>
    <property type="match status" value="1"/>
</dbReference>
<name>A0A841IU24_9ACTN</name>
<dbReference type="Proteomes" id="UP000536604">
    <property type="component" value="Unassembled WGS sequence"/>
</dbReference>
<proteinExistence type="inferred from homology"/>
<keyword evidence="3" id="KW-1185">Reference proteome</keyword>
<accession>A0A841IU24</accession>
<comment type="similarity">
    <text evidence="1">Belongs to the asp23 family.</text>
</comment>
<protein>
    <submittedName>
        <fullName evidence="2">Putative alkaline shock family protein YloU</fullName>
    </submittedName>
</protein>
<sequence length="150" mass="15167">MSDIRTEIRVPGAREAERNGTGLAGEDGHLRIADGVVAKIAGMAAGEIGGVHALGSGAAGSAGAVRGARPVPARGVGVEVGERQAAVDLDLVVEYGSSIQDVAAAVRRNVTDAVERMTGLEVTEINIRVCDIHLPGDGTAEDPGPDPGVR</sequence>
<evidence type="ECO:0000313" key="3">
    <source>
        <dbReference type="Proteomes" id="UP000536604"/>
    </source>
</evidence>
<evidence type="ECO:0000256" key="1">
    <source>
        <dbReference type="ARBA" id="ARBA00005721"/>
    </source>
</evidence>
<dbReference type="EMBL" id="JACHJO010000007">
    <property type="protein sequence ID" value="MBB6120756.1"/>
    <property type="molecule type" value="Genomic_DNA"/>
</dbReference>
<dbReference type="PANTHER" id="PTHR34297">
    <property type="entry name" value="HYPOTHETICAL CYTOSOLIC PROTEIN-RELATED"/>
    <property type="match status" value="1"/>
</dbReference>
<dbReference type="RefSeq" id="WP_184292090.1">
    <property type="nucleotide sequence ID" value="NZ_JACHJO010000007.1"/>
</dbReference>
<comment type="caution">
    <text evidence="2">The sequence shown here is derived from an EMBL/GenBank/DDBJ whole genome shotgun (WGS) entry which is preliminary data.</text>
</comment>
<organism evidence="2 3">
    <name type="scientific">Nocardiopsis algeriensis</name>
    <dbReference type="NCBI Taxonomy" id="1478215"/>
    <lineage>
        <taxon>Bacteria</taxon>
        <taxon>Bacillati</taxon>
        <taxon>Actinomycetota</taxon>
        <taxon>Actinomycetes</taxon>
        <taxon>Streptosporangiales</taxon>
        <taxon>Nocardiopsidaceae</taxon>
        <taxon>Nocardiopsis</taxon>
    </lineage>
</organism>
<dbReference type="AlphaFoldDB" id="A0A841IU24"/>
<dbReference type="InterPro" id="IPR005531">
    <property type="entry name" value="Asp23"/>
</dbReference>
<reference evidence="2 3" key="1">
    <citation type="submission" date="2020-08" db="EMBL/GenBank/DDBJ databases">
        <title>Genomic Encyclopedia of Type Strains, Phase III (KMG-III): the genomes of soil and plant-associated and newly described type strains.</title>
        <authorList>
            <person name="Whitman W."/>
        </authorList>
    </citation>
    <scope>NUCLEOTIDE SEQUENCE [LARGE SCALE GENOMIC DNA]</scope>
    <source>
        <strain evidence="2 3">CECT 8712</strain>
    </source>
</reference>
<dbReference type="Pfam" id="PF03780">
    <property type="entry name" value="Asp23"/>
    <property type="match status" value="1"/>
</dbReference>
<evidence type="ECO:0000313" key="2">
    <source>
        <dbReference type="EMBL" id="MBB6120756.1"/>
    </source>
</evidence>
<gene>
    <name evidence="2" type="ORF">FHS13_002713</name>
</gene>